<dbReference type="Pfam" id="PF02758">
    <property type="entry name" value="PYRIN"/>
    <property type="match status" value="1"/>
</dbReference>
<dbReference type="CDD" id="cd08321">
    <property type="entry name" value="Pyrin_ASC-like"/>
    <property type="match status" value="1"/>
</dbReference>
<evidence type="ECO:0000313" key="4">
    <source>
        <dbReference type="Proteomes" id="UP000265140"/>
    </source>
</evidence>
<feature type="domain" description="SAM" evidence="1">
    <location>
        <begin position="10"/>
        <end position="56"/>
    </location>
</feature>
<dbReference type="InterPro" id="IPR001660">
    <property type="entry name" value="SAM"/>
</dbReference>
<dbReference type="Pfam" id="PF00536">
    <property type="entry name" value="SAM_1"/>
    <property type="match status" value="2"/>
</dbReference>
<dbReference type="PANTHER" id="PTHR16155">
    <property type="entry name" value="DED DOMAIN-CONTAINING PROTEIN"/>
    <property type="match status" value="1"/>
</dbReference>
<feature type="domain" description="SAM" evidence="1">
    <location>
        <begin position="88"/>
        <end position="133"/>
    </location>
</feature>
<organism evidence="3 4">
    <name type="scientific">Esox lucius</name>
    <name type="common">Northern pike</name>
    <dbReference type="NCBI Taxonomy" id="8010"/>
    <lineage>
        <taxon>Eukaryota</taxon>
        <taxon>Metazoa</taxon>
        <taxon>Chordata</taxon>
        <taxon>Craniata</taxon>
        <taxon>Vertebrata</taxon>
        <taxon>Euteleostomi</taxon>
        <taxon>Actinopterygii</taxon>
        <taxon>Neopterygii</taxon>
        <taxon>Teleostei</taxon>
        <taxon>Protacanthopterygii</taxon>
        <taxon>Esociformes</taxon>
        <taxon>Esocidae</taxon>
        <taxon>Esox</taxon>
    </lineage>
</organism>
<evidence type="ECO:0008006" key="5">
    <source>
        <dbReference type="Google" id="ProtNLM"/>
    </source>
</evidence>
<proteinExistence type="predicted"/>
<dbReference type="InterPro" id="IPR004020">
    <property type="entry name" value="DAPIN"/>
</dbReference>
<dbReference type="Gene3D" id="1.10.533.10">
    <property type="entry name" value="Death Domain, Fas"/>
    <property type="match status" value="1"/>
</dbReference>
<dbReference type="SMART" id="SM01289">
    <property type="entry name" value="PYRIN"/>
    <property type="match status" value="1"/>
</dbReference>
<dbReference type="Gene3D" id="1.10.150.50">
    <property type="entry name" value="Transcription Factor, Ets-1"/>
    <property type="match status" value="2"/>
</dbReference>
<feature type="domain" description="Pyrin" evidence="2">
    <location>
        <begin position="221"/>
        <end position="313"/>
    </location>
</feature>
<dbReference type="SMART" id="SM00454">
    <property type="entry name" value="SAM"/>
    <property type="match status" value="2"/>
</dbReference>
<evidence type="ECO:0000259" key="1">
    <source>
        <dbReference type="PROSITE" id="PS50105"/>
    </source>
</evidence>
<dbReference type="SUPFAM" id="SSF47769">
    <property type="entry name" value="SAM/Pointed domain"/>
    <property type="match status" value="2"/>
</dbReference>
<accession>A0AAY5KS33</accession>
<dbReference type="InterPro" id="IPR013761">
    <property type="entry name" value="SAM/pointed_sf"/>
</dbReference>
<dbReference type="Proteomes" id="UP000265140">
    <property type="component" value="Chromosome 8"/>
</dbReference>
<dbReference type="PROSITE" id="PS50105">
    <property type="entry name" value="SAM_DOMAIN"/>
    <property type="match status" value="2"/>
</dbReference>
<name>A0AAY5KS33_ESOLU</name>
<gene>
    <name evidence="3" type="primary">OCRL</name>
</gene>
<dbReference type="GO" id="GO:0005737">
    <property type="term" value="C:cytoplasm"/>
    <property type="evidence" value="ECO:0007669"/>
    <property type="project" value="TreeGrafter"/>
</dbReference>
<evidence type="ECO:0000313" key="3">
    <source>
        <dbReference type="Ensembl" id="ENSELUP00000091110.1"/>
    </source>
</evidence>
<dbReference type="PANTHER" id="PTHR16155:SF18">
    <property type="entry name" value="STERILE ALPHA MOTIF DOMAIN-CONTAINING PROTEIN 9-LIKE"/>
    <property type="match status" value="1"/>
</dbReference>
<dbReference type="Ensembl" id="ENSELUT00000100064.1">
    <property type="protein sequence ID" value="ENSELUP00000091110.1"/>
    <property type="gene ID" value="ENSELUG00000038845.1"/>
</dbReference>
<reference evidence="3" key="3">
    <citation type="submission" date="2025-09" db="UniProtKB">
        <authorList>
            <consortium name="Ensembl"/>
        </authorList>
    </citation>
    <scope>IDENTIFICATION</scope>
</reference>
<reference evidence="3" key="2">
    <citation type="submission" date="2025-08" db="UniProtKB">
        <authorList>
            <consortium name="Ensembl"/>
        </authorList>
    </citation>
    <scope>IDENTIFICATION</scope>
</reference>
<dbReference type="InterPro" id="IPR011029">
    <property type="entry name" value="DEATH-like_dom_sf"/>
</dbReference>
<protein>
    <recommendedName>
        <fullName evidence="5">SAM domain-containing protein</fullName>
    </recommendedName>
</protein>
<dbReference type="SUPFAM" id="SSF47986">
    <property type="entry name" value="DEATH domain"/>
    <property type="match status" value="1"/>
</dbReference>
<evidence type="ECO:0000259" key="2">
    <source>
        <dbReference type="PROSITE" id="PS50824"/>
    </source>
</evidence>
<sequence length="1522" mass="175265">MDSAIPMRKWTKEEVHNWLTTQVNINQIYADKLLEEEVSGEYLEDFQKDDLLDLKIKHGPAVKIISMVENLRSGSQPKSVFPTYINKWTKEQVRQWLKQVNANHKAAELLLEEEVSGDCLFFFKKEDLVNLKIKHGASVNIITLLKNLNNQPEPVLHPASSIKVDQGQPPLKQHLCPPQTVSKTSQPNKWELTGTAVPPKIEEPTQHPSALGDNILPSKILSMPSSLTLLQNTLDDLQQKEFKRFKSCLKDSKVKTYKPIAQSHLEDHKCRTDIADLMIKHYGKEDALNVTLEILGRLQENALASRLRSDMGLQTMTRKDAKKDLWIETNQGNKLKNLLTCGGNNLEYYDRFVVVMNKSSIEQLEYLQFLSKLNLFCVLDFDPNSAVEGVCRSYSKSRVANLHAPANFHGDQDVVIKNLNLYKQTSWVFCNGRHDLDNESGRQLEYKDWFREKRREIEQMVSFICNPEVLPNGRALVIFLLLSPVTNRDPVFDTFLAFYSHVEDIVSICESRTTFEKWKDMIKEKCESDITRQSIFELTLSEVNGTIMALGPHNQLSGRLLPSSDCSIVVLQQKDEDRMTALDILSQNQCEKVYDEHSTEFQAFKIKVEEEFYRGGKVIWWNFYFCEKPKAKPFIRREKYDNLKQTIIKSPDSKSTCTLLNLFHHPGCGATTLAMHVMWDLRRDFRCAVLKDHTLPESVVAVQVKHLMRLGSKKCTPVLLLVDDSKEESTQTLQHCIRQAMDEENTSRTVEDSSNSKVLIMSCVRCHNPEDQYKHCPTNKQYITAKLTQNEQDDFEEKLVELKENHEKPENFYSFMIMKSNFDQKYIADVVGNTLKDFDMRTKKAQLLAFLALLNSYDAESDISMSLCEDFLGLKGLRKTFWEQVLVLDKMEPYSNLLRKVNIEERGGYKGIRILHHDIASACLEELDRNYKIKRSGITLDMLHCDLLFKTSAVKDALMQSIHRMLVERQRKKVGLTYFSPLIEIIHSQEGGQTITDIFVKASSRFVKRASIPQALSRYLYLYEQDFPQALQWAEKAKRVTENSYTADTVGQVHKSNLKHNIEKQKAPPRPDDFETNLKIAQNAIKAFQKAQNLAMNNETEDETDENLTKTPCNTSGYIGEMETTLTVFEMIGKLPFFEVTDPVKKMYMQSFLKGTIPITHVPKEENDIHSKYVEVIEEHSTFLLALKPQVKKVFEFFNGYFTYVKGNNTEKEEALNQRKISQHFTRYVSLVCSLPEEISKERASKPELKLNMDIENHRKFLEESNADTFAGILAKLHLGTLEKIGNTAEEMNKITESYTFLHNNSVQIRKEETNFILASIILHTLYPKSKHVKKLEELSDILMKTLQDIGVQSPFPEPYYLAMLLLWPRSNTEDTDIKTYVNSLRKACRKGLPYLFRRSSTITHFYLGPKKGLQRLVTKPKLDECFAGLQRSDLAQLWRSGNIFKEKEIIDRLYRVNGTVEQSELYAKYGQLKIPVRPAYIGAIRSGYSAENVSFFLGFAIDGPLAYNIRYENEPVSPVNC</sequence>
<reference evidence="3 4" key="1">
    <citation type="submission" date="2020-02" db="EMBL/GenBank/DDBJ databases">
        <title>Esox lucius (northern pike) genome, fEsoLuc1, primary haplotype.</title>
        <authorList>
            <person name="Myers G."/>
            <person name="Karagic N."/>
            <person name="Meyer A."/>
            <person name="Pippel M."/>
            <person name="Reichard M."/>
            <person name="Winkler S."/>
            <person name="Tracey A."/>
            <person name="Sims Y."/>
            <person name="Howe K."/>
            <person name="Rhie A."/>
            <person name="Formenti G."/>
            <person name="Durbin R."/>
            <person name="Fedrigo O."/>
            <person name="Jarvis E.D."/>
        </authorList>
    </citation>
    <scope>NUCLEOTIDE SEQUENCE [LARGE SCALE GENOMIC DNA]</scope>
</reference>
<dbReference type="GeneTree" id="ENSGT00390000013973"/>
<keyword evidence="4" id="KW-1185">Reference proteome</keyword>
<dbReference type="PROSITE" id="PS50824">
    <property type="entry name" value="DAPIN"/>
    <property type="match status" value="1"/>
</dbReference>